<dbReference type="OrthoDB" id="820612at2"/>
<dbReference type="PROSITE" id="PS51257">
    <property type="entry name" value="PROKAR_LIPOPROTEIN"/>
    <property type="match status" value="1"/>
</dbReference>
<dbReference type="Proteomes" id="UP000239800">
    <property type="component" value="Unassembled WGS sequence"/>
</dbReference>
<dbReference type="RefSeq" id="WP_104811627.1">
    <property type="nucleotide sequence ID" value="NZ_MQUB01000001.1"/>
</dbReference>
<dbReference type="EMBL" id="MQUB01000001">
    <property type="protein sequence ID" value="PQB03704.1"/>
    <property type="molecule type" value="Genomic_DNA"/>
</dbReference>
<sequence length="311" mass="33225">MKKLYVLLLVALTVGFQACTEKDNTIDAVLDGVDSGAVLRTLSIISGEVPLGTEGAGFAVEVEEQDSQDGALLDNVDVFVAFTDNSPENGDASKSEVALKTVGRDAFTEGPFGLPRGVIDASLDEILGALGLQQGDLFGGDAFTVRLALNLTDGRTFSVDNAGGIITGGFFNSPFQYTATVICPIPDTYLTGMYLLEEITPYVDGPTFDDGSVTEVFVGDFSTERYFLTSNYPDYCTTPNDFRFTLVCGTVVVPIQESNCACGSGADYFGPSDNPASYDLTDDSVFLLTFENDVQSDCAPPEDTTYRLTKQ</sequence>
<evidence type="ECO:0000313" key="2">
    <source>
        <dbReference type="EMBL" id="PQB03704.1"/>
    </source>
</evidence>
<evidence type="ECO:0008006" key="4">
    <source>
        <dbReference type="Google" id="ProtNLM"/>
    </source>
</evidence>
<reference evidence="2 3" key="1">
    <citation type="submission" date="2016-11" db="EMBL/GenBank/DDBJ databases">
        <title>Trade-off between light-utilization and light-protection in marine flavobacteria.</title>
        <authorList>
            <person name="Kumagai Y."/>
        </authorList>
    </citation>
    <scope>NUCLEOTIDE SEQUENCE [LARGE SCALE GENOMIC DNA]</scope>
    <source>
        <strain evidence="2 3">NBRC 107741</strain>
    </source>
</reference>
<evidence type="ECO:0000256" key="1">
    <source>
        <dbReference type="SAM" id="SignalP"/>
    </source>
</evidence>
<dbReference type="AlphaFoldDB" id="A0A2S7KM49"/>
<name>A0A2S7KM49_9FLAO</name>
<keyword evidence="3" id="KW-1185">Reference proteome</keyword>
<comment type="caution">
    <text evidence="2">The sequence shown here is derived from an EMBL/GenBank/DDBJ whole genome shotgun (WGS) entry which is preliminary data.</text>
</comment>
<feature type="signal peptide" evidence="1">
    <location>
        <begin position="1"/>
        <end position="18"/>
    </location>
</feature>
<keyword evidence="1" id="KW-0732">Signal</keyword>
<accession>A0A2S7KM49</accession>
<evidence type="ECO:0000313" key="3">
    <source>
        <dbReference type="Proteomes" id="UP000239800"/>
    </source>
</evidence>
<proteinExistence type="predicted"/>
<feature type="chain" id="PRO_5015622259" description="DUF4382 domain-containing protein" evidence="1">
    <location>
        <begin position="19"/>
        <end position="311"/>
    </location>
</feature>
<protein>
    <recommendedName>
        <fullName evidence="4">DUF4382 domain-containing protein</fullName>
    </recommendedName>
</protein>
<organism evidence="2 3">
    <name type="scientific">Aureitalea marina</name>
    <dbReference type="NCBI Taxonomy" id="930804"/>
    <lineage>
        <taxon>Bacteria</taxon>
        <taxon>Pseudomonadati</taxon>
        <taxon>Bacteroidota</taxon>
        <taxon>Flavobacteriia</taxon>
        <taxon>Flavobacteriales</taxon>
        <taxon>Flavobacteriaceae</taxon>
        <taxon>Aureitalea</taxon>
    </lineage>
</organism>
<gene>
    <name evidence="2" type="ORF">BST85_01395</name>
</gene>